<reference evidence="10 11" key="1">
    <citation type="submission" date="2018-10" db="EMBL/GenBank/DDBJ databases">
        <title>Relationship between Morphology and Antimicrobial Activity in Streptomyces.</title>
        <authorList>
            <person name="Kang H.J."/>
            <person name="Kim S.B."/>
        </authorList>
    </citation>
    <scope>NUCLEOTIDE SEQUENCE [LARGE SCALE GENOMIC DNA]</scope>
    <source>
        <strain evidence="10 11">BH38</strain>
    </source>
</reference>
<evidence type="ECO:0000259" key="9">
    <source>
        <dbReference type="PROSITE" id="PS50059"/>
    </source>
</evidence>
<dbReference type="EMBL" id="CP032698">
    <property type="protein sequence ID" value="AYG83913.1"/>
    <property type="molecule type" value="Genomic_DNA"/>
</dbReference>
<dbReference type="EC" id="5.2.1.8" evidence="3 6"/>
<evidence type="ECO:0000313" key="11">
    <source>
        <dbReference type="Proteomes" id="UP000271554"/>
    </source>
</evidence>
<gene>
    <name evidence="10" type="primary">fkbP_2</name>
    <name evidence="10" type="ORF">DWB77_06115</name>
</gene>
<keyword evidence="4 6" id="KW-0697">Rotamase</keyword>
<evidence type="ECO:0000256" key="1">
    <source>
        <dbReference type="ARBA" id="ARBA00000971"/>
    </source>
</evidence>
<dbReference type="AlphaFoldDB" id="A0A387HNJ2"/>
<feature type="signal peptide" evidence="8">
    <location>
        <begin position="1"/>
        <end position="18"/>
    </location>
</feature>
<dbReference type="PANTHER" id="PTHR43811">
    <property type="entry name" value="FKBP-TYPE PEPTIDYL-PROLYL CIS-TRANS ISOMERASE FKPA"/>
    <property type="match status" value="1"/>
</dbReference>
<comment type="catalytic activity">
    <reaction evidence="1 6">
        <text>[protein]-peptidylproline (omega=180) = [protein]-peptidylproline (omega=0)</text>
        <dbReference type="Rhea" id="RHEA:16237"/>
        <dbReference type="Rhea" id="RHEA-COMP:10747"/>
        <dbReference type="Rhea" id="RHEA-COMP:10748"/>
        <dbReference type="ChEBI" id="CHEBI:83833"/>
        <dbReference type="ChEBI" id="CHEBI:83834"/>
        <dbReference type="EC" id="5.2.1.8"/>
    </reaction>
</comment>
<sequence length="337" mass="34969">MRRRLAAVLIVPALMLTAACGGGDDDAAKKKDASASPSDSASQPSAPKPVSEASPMPTVEGDAGKKPTITIPKGDPSGKFVIKTLTAGTGPEVKKDDLAVTKYTGKVWKSGKDLAGSYDKDGVPQVIPAGSQTYIPAFSQAVLGQKVGARVLVVAPPAAAFGSAGKEQLGVGPADNLVFVLDIDSVMPKKVEGTQAAIPSDLPQIKADKDEAATITVPKNDPPKKLVDQVLIEGKGAEVKNGQTVYMQYSGATWKPNEGQPQAKLFDTSWKTGAPFSTVIGQGQVIEGWDKGLVGKKVGSRVLLVIPPEQGYKDKAQGEDIPANSTLVFVVDIVGAM</sequence>
<dbReference type="PROSITE" id="PS51257">
    <property type="entry name" value="PROKAR_LIPOPROTEIN"/>
    <property type="match status" value="1"/>
</dbReference>
<keyword evidence="8" id="KW-0732">Signal</keyword>
<dbReference type="InterPro" id="IPR046357">
    <property type="entry name" value="PPIase_dom_sf"/>
</dbReference>
<feature type="domain" description="PPIase FKBP-type" evidence="9">
    <location>
        <begin position="96"/>
        <end position="187"/>
    </location>
</feature>
<feature type="domain" description="PPIase FKBP-type" evidence="9">
    <location>
        <begin position="242"/>
        <end position="337"/>
    </location>
</feature>
<comment type="similarity">
    <text evidence="2">Belongs to the FKBP-type PPIase family.</text>
</comment>
<proteinExistence type="inferred from homology"/>
<protein>
    <recommendedName>
        <fullName evidence="3 6">peptidylprolyl isomerase</fullName>
        <ecNumber evidence="3 6">5.2.1.8</ecNumber>
    </recommendedName>
</protein>
<dbReference type="RefSeq" id="WP_120724983.1">
    <property type="nucleotide sequence ID" value="NZ_CP032698.1"/>
</dbReference>
<dbReference type="InterPro" id="IPR001179">
    <property type="entry name" value="PPIase_FKBP_dom"/>
</dbReference>
<feature type="chain" id="PRO_5039361872" description="peptidylprolyl isomerase" evidence="8">
    <location>
        <begin position="19"/>
        <end position="337"/>
    </location>
</feature>
<dbReference type="Pfam" id="PF00254">
    <property type="entry name" value="FKBP_C"/>
    <property type="match status" value="2"/>
</dbReference>
<evidence type="ECO:0000256" key="4">
    <source>
        <dbReference type="ARBA" id="ARBA00023110"/>
    </source>
</evidence>
<dbReference type="Gene3D" id="3.10.50.40">
    <property type="match status" value="2"/>
</dbReference>
<evidence type="ECO:0000256" key="5">
    <source>
        <dbReference type="ARBA" id="ARBA00023235"/>
    </source>
</evidence>
<evidence type="ECO:0000256" key="6">
    <source>
        <dbReference type="PROSITE-ProRule" id="PRU00277"/>
    </source>
</evidence>
<name>A0A387HNJ2_9ACTN</name>
<keyword evidence="5 6" id="KW-0413">Isomerase</keyword>
<evidence type="ECO:0000256" key="8">
    <source>
        <dbReference type="SAM" id="SignalP"/>
    </source>
</evidence>
<evidence type="ECO:0000256" key="3">
    <source>
        <dbReference type="ARBA" id="ARBA00013194"/>
    </source>
</evidence>
<feature type="region of interest" description="Disordered" evidence="7">
    <location>
        <begin position="21"/>
        <end position="75"/>
    </location>
</feature>
<evidence type="ECO:0000256" key="7">
    <source>
        <dbReference type="SAM" id="MobiDB-lite"/>
    </source>
</evidence>
<evidence type="ECO:0000256" key="2">
    <source>
        <dbReference type="ARBA" id="ARBA00006577"/>
    </source>
</evidence>
<dbReference type="GO" id="GO:0003755">
    <property type="term" value="F:peptidyl-prolyl cis-trans isomerase activity"/>
    <property type="evidence" value="ECO:0007669"/>
    <property type="project" value="UniProtKB-KW"/>
</dbReference>
<dbReference type="PANTHER" id="PTHR43811:SF19">
    <property type="entry name" value="39 KDA FK506-BINDING NUCLEAR PROTEIN"/>
    <property type="match status" value="1"/>
</dbReference>
<dbReference type="OrthoDB" id="25996at2"/>
<organism evidence="10 11">
    <name type="scientific">Streptomyces hundungensis</name>
    <dbReference type="NCBI Taxonomy" id="1077946"/>
    <lineage>
        <taxon>Bacteria</taxon>
        <taxon>Bacillati</taxon>
        <taxon>Actinomycetota</taxon>
        <taxon>Actinomycetes</taxon>
        <taxon>Kitasatosporales</taxon>
        <taxon>Streptomycetaceae</taxon>
        <taxon>Streptomyces</taxon>
    </lineage>
</organism>
<dbReference type="Proteomes" id="UP000271554">
    <property type="component" value="Chromosome"/>
</dbReference>
<dbReference type="KEGG" id="shun:DWB77_06115"/>
<dbReference type="PROSITE" id="PS50059">
    <property type="entry name" value="FKBP_PPIASE"/>
    <property type="match status" value="2"/>
</dbReference>
<feature type="compositionally biased region" description="Low complexity" evidence="7">
    <location>
        <begin position="34"/>
        <end position="49"/>
    </location>
</feature>
<dbReference type="SUPFAM" id="SSF54534">
    <property type="entry name" value="FKBP-like"/>
    <property type="match status" value="2"/>
</dbReference>
<keyword evidence="11" id="KW-1185">Reference proteome</keyword>
<evidence type="ECO:0000313" key="10">
    <source>
        <dbReference type="EMBL" id="AYG83913.1"/>
    </source>
</evidence>
<accession>A0A387HNJ2</accession>